<feature type="transmembrane region" description="Helical" evidence="1">
    <location>
        <begin position="17"/>
        <end position="39"/>
    </location>
</feature>
<accession>A0A401Z8X4</accession>
<evidence type="ECO:0000313" key="3">
    <source>
        <dbReference type="EMBL" id="GCE03256.1"/>
    </source>
</evidence>
<feature type="transmembrane region" description="Helical" evidence="1">
    <location>
        <begin position="74"/>
        <end position="91"/>
    </location>
</feature>
<dbReference type="SUPFAM" id="SSF56219">
    <property type="entry name" value="DNase I-like"/>
    <property type="match status" value="1"/>
</dbReference>
<evidence type="ECO:0000313" key="4">
    <source>
        <dbReference type="Proteomes" id="UP000287224"/>
    </source>
</evidence>
<dbReference type="GO" id="GO:0003824">
    <property type="term" value="F:catalytic activity"/>
    <property type="evidence" value="ECO:0007669"/>
    <property type="project" value="InterPro"/>
</dbReference>
<dbReference type="OrthoDB" id="145747at2"/>
<feature type="transmembrane region" description="Helical" evidence="1">
    <location>
        <begin position="45"/>
        <end position="67"/>
    </location>
</feature>
<keyword evidence="1" id="KW-1133">Transmembrane helix</keyword>
<dbReference type="GO" id="GO:0006506">
    <property type="term" value="P:GPI anchor biosynthetic process"/>
    <property type="evidence" value="ECO:0007669"/>
    <property type="project" value="TreeGrafter"/>
</dbReference>
<dbReference type="PANTHER" id="PTHR14859:SF1">
    <property type="entry name" value="PGAP2-INTERACTING PROTEIN"/>
    <property type="match status" value="1"/>
</dbReference>
<dbReference type="InterPro" id="IPR051916">
    <property type="entry name" value="GPI-anchor_lipid_remodeler"/>
</dbReference>
<reference evidence="4" key="1">
    <citation type="submission" date="2018-12" db="EMBL/GenBank/DDBJ databases">
        <title>Tengunoibacter tsumagoiensis gen. nov., sp. nov., Dictyobacter kobayashii sp. nov., D. alpinus sp. nov., and D. joshuensis sp. nov. and description of Dictyobacteraceae fam. nov. within the order Ktedonobacterales isolated from Tengu-no-mugimeshi.</title>
        <authorList>
            <person name="Wang C.M."/>
            <person name="Zheng Y."/>
            <person name="Sakai Y."/>
            <person name="Toyoda A."/>
            <person name="Minakuchi Y."/>
            <person name="Abe K."/>
            <person name="Yokota A."/>
            <person name="Yabe S."/>
        </authorList>
    </citation>
    <scope>NUCLEOTIDE SEQUENCE [LARGE SCALE GENOMIC DNA]</scope>
    <source>
        <strain evidence="4">S-27</strain>
    </source>
</reference>
<comment type="caution">
    <text evidence="3">The sequence shown here is derived from an EMBL/GenBank/DDBJ whole genome shotgun (WGS) entry which is preliminary data.</text>
</comment>
<dbReference type="InterPro" id="IPR005135">
    <property type="entry name" value="Endo/exonuclease/phosphatase"/>
</dbReference>
<protein>
    <recommendedName>
        <fullName evidence="2">Endonuclease/exonuclease/phosphatase domain-containing protein</fullName>
    </recommendedName>
</protein>
<dbReference type="InterPro" id="IPR036691">
    <property type="entry name" value="Endo/exonu/phosph_ase_sf"/>
</dbReference>
<evidence type="ECO:0000259" key="2">
    <source>
        <dbReference type="Pfam" id="PF03372"/>
    </source>
</evidence>
<proteinExistence type="predicted"/>
<dbReference type="Gene3D" id="3.60.10.10">
    <property type="entry name" value="Endonuclease/exonuclease/phosphatase"/>
    <property type="match status" value="1"/>
</dbReference>
<dbReference type="Proteomes" id="UP000287224">
    <property type="component" value="Unassembled WGS sequence"/>
</dbReference>
<dbReference type="RefSeq" id="WP_126594551.1">
    <property type="nucleotide sequence ID" value="NZ_BIFQ01000001.1"/>
</dbReference>
<keyword evidence="4" id="KW-1185">Reference proteome</keyword>
<name>A0A401Z8X4_9CHLR</name>
<dbReference type="GO" id="GO:0016020">
    <property type="term" value="C:membrane"/>
    <property type="evidence" value="ECO:0007669"/>
    <property type="project" value="GOC"/>
</dbReference>
<keyword evidence="1" id="KW-0812">Transmembrane</keyword>
<gene>
    <name evidence="3" type="ORF">KDAU_05850</name>
</gene>
<dbReference type="PANTHER" id="PTHR14859">
    <property type="entry name" value="CALCOFLUOR WHITE HYPERSENSITIVE PROTEIN PRECURSOR"/>
    <property type="match status" value="1"/>
</dbReference>
<dbReference type="AlphaFoldDB" id="A0A401Z8X4"/>
<organism evidence="3 4">
    <name type="scientific">Dictyobacter aurantiacus</name>
    <dbReference type="NCBI Taxonomy" id="1936993"/>
    <lineage>
        <taxon>Bacteria</taxon>
        <taxon>Bacillati</taxon>
        <taxon>Chloroflexota</taxon>
        <taxon>Ktedonobacteria</taxon>
        <taxon>Ktedonobacterales</taxon>
        <taxon>Dictyobacteraceae</taxon>
        <taxon>Dictyobacter</taxon>
    </lineage>
</organism>
<evidence type="ECO:0000256" key="1">
    <source>
        <dbReference type="SAM" id="Phobius"/>
    </source>
</evidence>
<dbReference type="Pfam" id="PF03372">
    <property type="entry name" value="Exo_endo_phos"/>
    <property type="match status" value="1"/>
</dbReference>
<sequence length="343" mass="38570">MIGNWFFRVWKKQRFKALIVGTLSYLLILATLLTIQTLVPQRAGVLPLVSIFAPYLFIPLVIVVPFLFWRFTMVLRIVFVSGIVLLCLWFPPRMGGGNAQESASGQKITALTWNYRGRNKRDGYLRQIINETSPDIIALQEADWTGIDVATDLLQAYPYHLYRPNDVPPGEAVLSKYPIVDHGSVQAADGSRAVWDIPRVLWVRLDLGHGRTMMVVNAHPISAVNTVYGCTYCPQRRDNQVLALHQFLQPMLAHGEHLLLLGDMNLTDREPAYHDLSAGLIDSQLQAGGGSGQSWGINYFNRVWTLFRIDYMFVSSNVTPLKLDTNCVARGSQHCILIGQFSV</sequence>
<feature type="domain" description="Endonuclease/exonuclease/phosphatase" evidence="2">
    <location>
        <begin position="111"/>
        <end position="326"/>
    </location>
</feature>
<dbReference type="EMBL" id="BIFQ01000001">
    <property type="protein sequence ID" value="GCE03256.1"/>
    <property type="molecule type" value="Genomic_DNA"/>
</dbReference>
<keyword evidence="1" id="KW-0472">Membrane</keyword>